<dbReference type="PANTHER" id="PTHR21711">
    <property type="entry name" value="MITOCHONDRIAL INNER MEMBRANE PROTEASE"/>
    <property type="match status" value="1"/>
</dbReference>
<feature type="compositionally biased region" description="Low complexity" evidence="9">
    <location>
        <begin position="10"/>
        <end position="29"/>
    </location>
</feature>
<dbReference type="STRING" id="1555241.A0A4P9XF07"/>
<keyword evidence="8" id="KW-0472">Membrane</keyword>
<dbReference type="GO" id="GO:0004222">
    <property type="term" value="F:metalloendopeptidase activity"/>
    <property type="evidence" value="ECO:0007669"/>
    <property type="project" value="InterPro"/>
</dbReference>
<dbReference type="GO" id="GO:0005743">
    <property type="term" value="C:mitochondrial inner membrane"/>
    <property type="evidence" value="ECO:0007669"/>
    <property type="project" value="UniProtKB-SubCell"/>
</dbReference>
<comment type="subcellular location">
    <subcellularLocation>
        <location evidence="1 8">Mitochondrion inner membrane</location>
        <topology evidence="1 8">Peripheral membrane protein</topology>
        <orientation evidence="1 8">Intermembrane side</orientation>
    </subcellularLocation>
</comment>
<evidence type="ECO:0000313" key="11">
    <source>
        <dbReference type="Proteomes" id="UP000274922"/>
    </source>
</evidence>
<keyword evidence="8" id="KW-0999">Mitochondrion inner membrane</keyword>
<sequence length="234" mass="25353">MRLPPTGIVAASSAAAAPPHRSASPDAAATPGSGPRSSAPADAETEAQRAKRVQKQAKDCERWKARLLQSSPIVRFMRDELARAGCPFPPGLFRCQPCDAGAPAAIAGGFVPTQGIVLCQETLVNRDHMEDTMAHELIHAFDQCTTRVDWSQCAHLACSEIRAANLSGDCKFGRELKRGNWALAAKHHQACVKRRAILSLQNAKNCAEGHVAEEAVRHVWPHCFPDTAPFDEIY</sequence>
<accession>A0A4P9XF07</accession>
<comment type="function">
    <text evidence="8">Has a dual role in the assembly of mitochondrial ATPase.</text>
</comment>
<keyword evidence="6 8" id="KW-0378">Hydrolase</keyword>
<evidence type="ECO:0000256" key="5">
    <source>
        <dbReference type="ARBA" id="ARBA00022723"/>
    </source>
</evidence>
<keyword evidence="5 8" id="KW-0479">Metal-binding</keyword>
<keyword evidence="8" id="KW-0496">Mitochondrion</keyword>
<keyword evidence="7 8" id="KW-0482">Metalloprotease</keyword>
<evidence type="ECO:0000256" key="7">
    <source>
        <dbReference type="ARBA" id="ARBA00023049"/>
    </source>
</evidence>
<protein>
    <recommendedName>
        <fullName evidence="3 8">Mitochondrial inner membrane protease ATP23</fullName>
        <ecNumber evidence="8">3.4.24.-</ecNumber>
    </recommendedName>
</protein>
<dbReference type="GO" id="GO:0033615">
    <property type="term" value="P:mitochondrial proton-transporting ATP synthase complex assembly"/>
    <property type="evidence" value="ECO:0007669"/>
    <property type="project" value="TreeGrafter"/>
</dbReference>
<evidence type="ECO:0000256" key="6">
    <source>
        <dbReference type="ARBA" id="ARBA00022801"/>
    </source>
</evidence>
<reference evidence="11" key="1">
    <citation type="journal article" date="2018" name="Nat. Microbiol.">
        <title>Leveraging single-cell genomics to expand the fungal tree of life.</title>
        <authorList>
            <person name="Ahrendt S.R."/>
            <person name="Quandt C.A."/>
            <person name="Ciobanu D."/>
            <person name="Clum A."/>
            <person name="Salamov A."/>
            <person name="Andreopoulos B."/>
            <person name="Cheng J.F."/>
            <person name="Woyke T."/>
            <person name="Pelin A."/>
            <person name="Henrissat B."/>
            <person name="Reynolds N.K."/>
            <person name="Benny G.L."/>
            <person name="Smith M.E."/>
            <person name="James T.Y."/>
            <person name="Grigoriev I.V."/>
        </authorList>
    </citation>
    <scope>NUCLEOTIDE SEQUENCE [LARGE SCALE GENOMIC DNA]</scope>
    <source>
        <strain evidence="11">ATCC 52028</strain>
    </source>
</reference>
<keyword evidence="11" id="KW-1185">Reference proteome</keyword>
<evidence type="ECO:0000256" key="9">
    <source>
        <dbReference type="SAM" id="MobiDB-lite"/>
    </source>
</evidence>
<name>A0A4P9XF07_9FUNG</name>
<comment type="similarity">
    <text evidence="2 8">Belongs to the peptidase M76 family.</text>
</comment>
<dbReference type="OrthoDB" id="285308at2759"/>
<dbReference type="InterPro" id="IPR019165">
    <property type="entry name" value="Peptidase_M76_ATP23"/>
</dbReference>
<keyword evidence="4 8" id="KW-0645">Protease</keyword>
<dbReference type="PANTHER" id="PTHR21711:SF0">
    <property type="entry name" value="MITOCHONDRIAL INNER MEMBRANE PROTEASE ATP23 HOMOLOG"/>
    <property type="match status" value="1"/>
</dbReference>
<evidence type="ECO:0000256" key="8">
    <source>
        <dbReference type="RuleBase" id="RU364057"/>
    </source>
</evidence>
<dbReference type="EC" id="3.4.24.-" evidence="8"/>
<dbReference type="Proteomes" id="UP000274922">
    <property type="component" value="Unassembled WGS sequence"/>
</dbReference>
<feature type="region of interest" description="Disordered" evidence="9">
    <location>
        <begin position="1"/>
        <end position="57"/>
    </location>
</feature>
<organism evidence="10 11">
    <name type="scientific">Caulochytrium protostelioides</name>
    <dbReference type="NCBI Taxonomy" id="1555241"/>
    <lineage>
        <taxon>Eukaryota</taxon>
        <taxon>Fungi</taxon>
        <taxon>Fungi incertae sedis</taxon>
        <taxon>Chytridiomycota</taxon>
        <taxon>Chytridiomycota incertae sedis</taxon>
        <taxon>Chytridiomycetes</taxon>
        <taxon>Caulochytriales</taxon>
        <taxon>Caulochytriaceae</taxon>
        <taxon>Caulochytrium</taxon>
    </lineage>
</organism>
<dbReference type="GO" id="GO:0034982">
    <property type="term" value="P:mitochondrial protein processing"/>
    <property type="evidence" value="ECO:0007669"/>
    <property type="project" value="TreeGrafter"/>
</dbReference>
<evidence type="ECO:0000256" key="4">
    <source>
        <dbReference type="ARBA" id="ARBA00022670"/>
    </source>
</evidence>
<evidence type="ECO:0000256" key="1">
    <source>
        <dbReference type="ARBA" id="ARBA00004137"/>
    </source>
</evidence>
<dbReference type="AlphaFoldDB" id="A0A4P9XF07"/>
<dbReference type="EMBL" id="ML014113">
    <property type="protein sequence ID" value="RKP04153.1"/>
    <property type="molecule type" value="Genomic_DNA"/>
</dbReference>
<evidence type="ECO:0000256" key="3">
    <source>
        <dbReference type="ARBA" id="ARBA00014615"/>
    </source>
</evidence>
<evidence type="ECO:0000256" key="2">
    <source>
        <dbReference type="ARBA" id="ARBA00009915"/>
    </source>
</evidence>
<evidence type="ECO:0000313" key="10">
    <source>
        <dbReference type="EMBL" id="RKP04153.1"/>
    </source>
</evidence>
<dbReference type="Pfam" id="PF09768">
    <property type="entry name" value="Peptidase_M76"/>
    <property type="match status" value="1"/>
</dbReference>
<dbReference type="GO" id="GO:0046872">
    <property type="term" value="F:metal ion binding"/>
    <property type="evidence" value="ECO:0007669"/>
    <property type="project" value="UniProtKB-KW"/>
</dbReference>
<proteinExistence type="inferred from homology"/>
<gene>
    <name evidence="10" type="ORF">CXG81DRAFT_8670</name>
</gene>